<comment type="caution">
    <text evidence="1">The sequence shown here is derived from an EMBL/GenBank/DDBJ whole genome shotgun (WGS) entry which is preliminary data.</text>
</comment>
<reference evidence="1 2" key="1">
    <citation type="submission" date="2019-06" db="EMBL/GenBank/DDBJ databases">
        <title>Genome of Methylobacterium sp. 17Sr1-39.</title>
        <authorList>
            <person name="Seo T."/>
        </authorList>
    </citation>
    <scope>NUCLEOTIDE SEQUENCE [LARGE SCALE GENOMIC DNA]</scope>
    <source>
        <strain evidence="1 2">17Sr1-39</strain>
    </source>
</reference>
<name>A0A5C4L4S5_9HYPH</name>
<evidence type="ECO:0000313" key="1">
    <source>
        <dbReference type="EMBL" id="TNC05294.1"/>
    </source>
</evidence>
<sequence length="75" mass="8288">MTNEQCRLLSCLEKIDGWVTLYELSDTAKLVLDDDLFVPSLVARGWADHDPDGVAVRITGAGREALASDLELRSR</sequence>
<accession>A0A5C4L4S5</accession>
<organism evidence="1 2">
    <name type="scientific">Methylobacterium terricola</name>
    <dbReference type="NCBI Taxonomy" id="2583531"/>
    <lineage>
        <taxon>Bacteria</taxon>
        <taxon>Pseudomonadati</taxon>
        <taxon>Pseudomonadota</taxon>
        <taxon>Alphaproteobacteria</taxon>
        <taxon>Hyphomicrobiales</taxon>
        <taxon>Methylobacteriaceae</taxon>
        <taxon>Methylobacterium</taxon>
    </lineage>
</organism>
<dbReference type="AlphaFoldDB" id="A0A5C4L4S5"/>
<dbReference type="OrthoDB" id="7997511at2"/>
<dbReference type="Proteomes" id="UP000305267">
    <property type="component" value="Unassembled WGS sequence"/>
</dbReference>
<gene>
    <name evidence="1" type="ORF">FF100_35895</name>
</gene>
<evidence type="ECO:0000313" key="2">
    <source>
        <dbReference type="Proteomes" id="UP000305267"/>
    </source>
</evidence>
<protein>
    <submittedName>
        <fullName evidence="1">Uncharacterized protein</fullName>
    </submittedName>
</protein>
<dbReference type="EMBL" id="VDDA01000064">
    <property type="protein sequence ID" value="TNC05294.1"/>
    <property type="molecule type" value="Genomic_DNA"/>
</dbReference>
<proteinExistence type="predicted"/>
<keyword evidence="2" id="KW-1185">Reference proteome</keyword>